<comment type="caution">
    <text evidence="2">The sequence shown here is derived from an EMBL/GenBank/DDBJ whole genome shotgun (WGS) entry which is preliminary data.</text>
</comment>
<accession>A0A031LRI4</accession>
<dbReference type="InterPro" id="IPR000286">
    <property type="entry name" value="HDACs"/>
</dbReference>
<dbReference type="RefSeq" id="WP_048099542.1">
    <property type="nucleotide sequence ID" value="NZ_JFZT01000039.1"/>
</dbReference>
<dbReference type="Pfam" id="PF00850">
    <property type="entry name" value="Hist_deacetyl"/>
    <property type="match status" value="1"/>
</dbReference>
<evidence type="ECO:0000313" key="2">
    <source>
        <dbReference type="EMBL" id="EZQ07024.1"/>
    </source>
</evidence>
<dbReference type="SUPFAM" id="SSF52768">
    <property type="entry name" value="Arginase/deacetylase"/>
    <property type="match status" value="1"/>
</dbReference>
<keyword evidence="3" id="KW-1185">Reference proteome</keyword>
<dbReference type="GO" id="GO:0004407">
    <property type="term" value="F:histone deacetylase activity"/>
    <property type="evidence" value="ECO:0007669"/>
    <property type="project" value="TreeGrafter"/>
</dbReference>
<dbReference type="PANTHER" id="PTHR10625">
    <property type="entry name" value="HISTONE DEACETYLASE HDAC1-RELATED"/>
    <property type="match status" value="1"/>
</dbReference>
<organism evidence="2 3">
    <name type="scientific">Candidatus Acidianus copahuensis</name>
    <dbReference type="NCBI Taxonomy" id="1160895"/>
    <lineage>
        <taxon>Archaea</taxon>
        <taxon>Thermoproteota</taxon>
        <taxon>Thermoprotei</taxon>
        <taxon>Sulfolobales</taxon>
        <taxon>Sulfolobaceae</taxon>
        <taxon>Acidianus</taxon>
    </lineage>
</organism>
<gene>
    <name evidence="2" type="ORF">CM19_06610</name>
</gene>
<proteinExistence type="predicted"/>
<dbReference type="Proteomes" id="UP000024332">
    <property type="component" value="Unassembled WGS sequence"/>
</dbReference>
<dbReference type="Gene3D" id="3.40.800.20">
    <property type="entry name" value="Histone deacetylase domain"/>
    <property type="match status" value="1"/>
</dbReference>
<dbReference type="EMBL" id="JFZT01000039">
    <property type="protein sequence ID" value="EZQ07024.1"/>
    <property type="molecule type" value="Genomic_DNA"/>
</dbReference>
<dbReference type="InterPro" id="IPR023801">
    <property type="entry name" value="His_deacetylse_dom"/>
</dbReference>
<dbReference type="STRING" id="1160895.CM19_06610"/>
<dbReference type="PRINTS" id="PR01270">
    <property type="entry name" value="HDASUPER"/>
</dbReference>
<dbReference type="AlphaFoldDB" id="A0A031LRI4"/>
<dbReference type="GO" id="GO:0040029">
    <property type="term" value="P:epigenetic regulation of gene expression"/>
    <property type="evidence" value="ECO:0007669"/>
    <property type="project" value="TreeGrafter"/>
</dbReference>
<evidence type="ECO:0000259" key="1">
    <source>
        <dbReference type="Pfam" id="PF00850"/>
    </source>
</evidence>
<dbReference type="InterPro" id="IPR037138">
    <property type="entry name" value="His_deacetylse_dom_sf"/>
</dbReference>
<sequence length="342" mass="38633">MSGELLGVIWDERFNKISFSHPMIRDISMQRIKKFKEMLDNVPRIIIIKPEEANEDDILEVHTVSYVEKLKEVSNEEFIGFLDGGDTVHYPGMFSDILLVLGSTFTGIKYLKFLEKVYIPLGGFHHSLPDRAMGFCPINDVALGVKTLLKEGKRVAIIDVDAHHGNGLQEILYRDPVLKVNIFGYDGKFFPGTGRLEERGEGKGRCLNFNVGLPLDSGDDSFEYALRMLDLVYEYSPEYLVVIAGVDGHRNDNLKSLNLTTNSYLNLGIRVERLRKRLNAKVLSYGGGGYGPYSSLCMISFLYGLQGVNKRDEKPTQSKNEDIKKTKDVVKTLFFEGFTHCL</sequence>
<dbReference type="PANTHER" id="PTHR10625:SF10">
    <property type="entry name" value="HISTONE DEACETYLASE HDAC1"/>
    <property type="match status" value="1"/>
</dbReference>
<dbReference type="InterPro" id="IPR023696">
    <property type="entry name" value="Ureohydrolase_dom_sf"/>
</dbReference>
<feature type="domain" description="Histone deacetylase" evidence="1">
    <location>
        <begin position="29"/>
        <end position="293"/>
    </location>
</feature>
<protein>
    <submittedName>
        <fullName evidence="2">Acetoin utilization protein</fullName>
    </submittedName>
</protein>
<reference evidence="2 3" key="1">
    <citation type="submission" date="2014-03" db="EMBL/GenBank/DDBJ databases">
        <title>Draft genome sequence of the novel thermoacidophilic archaea Acidianus copahuensis ALE1 strain, isolated from Copahue volcanic area in Neuquen Argentina.</title>
        <authorList>
            <person name="Urbieta M.S."/>
            <person name="Rascovan N."/>
            <person name="Castro C."/>
            <person name="Revale S."/>
            <person name="Giaveno M.A."/>
            <person name="Vazquez M.P."/>
            <person name="Donati E.R."/>
        </authorList>
    </citation>
    <scope>NUCLEOTIDE SEQUENCE [LARGE SCALE GENOMIC DNA]</scope>
    <source>
        <strain evidence="2 3">ALE1</strain>
    </source>
</reference>
<evidence type="ECO:0000313" key="3">
    <source>
        <dbReference type="Proteomes" id="UP000024332"/>
    </source>
</evidence>
<name>A0A031LRI4_9CREN</name>
<dbReference type="OrthoDB" id="147549at2157"/>